<keyword evidence="3" id="KW-1185">Reference proteome</keyword>
<dbReference type="EMBL" id="VWSH01000001">
    <property type="protein sequence ID" value="KAA5536109.1"/>
    <property type="molecule type" value="Genomic_DNA"/>
</dbReference>
<protein>
    <recommendedName>
        <fullName evidence="4">YARHG domain-containing protein</fullName>
    </recommendedName>
</protein>
<evidence type="ECO:0000256" key="1">
    <source>
        <dbReference type="SAM" id="SignalP"/>
    </source>
</evidence>
<keyword evidence="1" id="KW-0732">Signal</keyword>
<sequence length="307" mass="36113">MKHLLSAICAVFLLSFTANAAPTSKFEQDKAAIVSMAGCYKVTFDFAETFAPDSNYKYHERKTEWGIEYVILLEATDKKISFQHLLLVGGGMIVKHWRQDWVYEETNLLVYDRDNVWKKKTIDSKTAKGTWTQKVYQVDDSPRYEGFGTWNHVDGRHFWESVADAPLPRREYTKRDDYNVLVRHSKMEITNFGWMLEQDNDKTIRTNAGDQLLCGEKGYEKFFKGDYDCKEGEDWWKKHQSYWKDVRTVWADIYAKVNVLNLKKQVDNESLYEKLFAIDDKYSALESYDHKAAQDEIRKVIESFMTK</sequence>
<reference evidence="2 3" key="1">
    <citation type="submission" date="2019-09" db="EMBL/GenBank/DDBJ databases">
        <title>Genome sequence and assembly of Taibaiella sp.</title>
        <authorList>
            <person name="Chhetri G."/>
        </authorList>
    </citation>
    <scope>NUCLEOTIDE SEQUENCE [LARGE SCALE GENOMIC DNA]</scope>
    <source>
        <strain evidence="2 3">KVB11</strain>
    </source>
</reference>
<organism evidence="2 3">
    <name type="scientific">Taibaiella lutea</name>
    <dbReference type="NCBI Taxonomy" id="2608001"/>
    <lineage>
        <taxon>Bacteria</taxon>
        <taxon>Pseudomonadati</taxon>
        <taxon>Bacteroidota</taxon>
        <taxon>Chitinophagia</taxon>
        <taxon>Chitinophagales</taxon>
        <taxon>Chitinophagaceae</taxon>
        <taxon>Taibaiella</taxon>
    </lineage>
</organism>
<evidence type="ECO:0000313" key="2">
    <source>
        <dbReference type="EMBL" id="KAA5536109.1"/>
    </source>
</evidence>
<dbReference type="AlphaFoldDB" id="A0A5M6CSJ0"/>
<proteinExistence type="predicted"/>
<feature type="chain" id="PRO_5024297094" description="YARHG domain-containing protein" evidence="1">
    <location>
        <begin position="21"/>
        <end position="307"/>
    </location>
</feature>
<name>A0A5M6CSJ0_9BACT</name>
<evidence type="ECO:0000313" key="3">
    <source>
        <dbReference type="Proteomes" id="UP000323632"/>
    </source>
</evidence>
<accession>A0A5M6CSJ0</accession>
<dbReference type="InterPro" id="IPR046715">
    <property type="entry name" value="DUF6607"/>
</dbReference>
<dbReference type="RefSeq" id="WP_150030682.1">
    <property type="nucleotide sequence ID" value="NZ_VWSH01000001.1"/>
</dbReference>
<comment type="caution">
    <text evidence="2">The sequence shown here is derived from an EMBL/GenBank/DDBJ whole genome shotgun (WGS) entry which is preliminary data.</text>
</comment>
<feature type="signal peptide" evidence="1">
    <location>
        <begin position="1"/>
        <end position="20"/>
    </location>
</feature>
<evidence type="ECO:0008006" key="4">
    <source>
        <dbReference type="Google" id="ProtNLM"/>
    </source>
</evidence>
<dbReference type="Proteomes" id="UP000323632">
    <property type="component" value="Unassembled WGS sequence"/>
</dbReference>
<gene>
    <name evidence="2" type="ORF">F0919_00105</name>
</gene>
<dbReference type="Pfam" id="PF20311">
    <property type="entry name" value="DUF6607"/>
    <property type="match status" value="1"/>
</dbReference>